<keyword evidence="3" id="KW-1185">Reference proteome</keyword>
<protein>
    <submittedName>
        <fullName evidence="2">Uncharacterized protein</fullName>
    </submittedName>
</protein>
<evidence type="ECO:0000313" key="2">
    <source>
        <dbReference type="Ensembl" id="ENSNPEP00000003545.1"/>
    </source>
</evidence>
<dbReference type="Proteomes" id="UP000694420">
    <property type="component" value="Unplaced"/>
</dbReference>
<reference evidence="2" key="2">
    <citation type="submission" date="2025-09" db="UniProtKB">
        <authorList>
            <consortium name="Ensembl"/>
        </authorList>
    </citation>
    <scope>IDENTIFICATION</scope>
</reference>
<dbReference type="Ensembl" id="ENSNPET00000003620.1">
    <property type="protein sequence ID" value="ENSNPEP00000003545.1"/>
    <property type="gene ID" value="ENSNPEG00000002710.1"/>
</dbReference>
<evidence type="ECO:0000313" key="3">
    <source>
        <dbReference type="Proteomes" id="UP000694420"/>
    </source>
</evidence>
<sequence length="147" mass="16458">MENPYEDIETNSRCLGKKCVLTFPASPASSVPGTPTKLLSKPIFFRQSSERRSFKLPDIRKLNRDGTGSPSKISPPSTPSSPDDTFFSLGDPQNGKRRRKIPKVTLGISLFHLASPRQECRRGRFHQLPDWCPCRIAVVLPLRLTPV</sequence>
<evidence type="ECO:0000256" key="1">
    <source>
        <dbReference type="SAM" id="MobiDB-lite"/>
    </source>
</evidence>
<feature type="compositionally biased region" description="Basic and acidic residues" evidence="1">
    <location>
        <begin position="55"/>
        <end position="64"/>
    </location>
</feature>
<reference evidence="2" key="1">
    <citation type="submission" date="2025-08" db="UniProtKB">
        <authorList>
            <consortium name="Ensembl"/>
        </authorList>
    </citation>
    <scope>IDENTIFICATION</scope>
</reference>
<name>A0A8C6YX08_NOTPE</name>
<accession>A0A8C6YX08</accession>
<feature type="compositionally biased region" description="Low complexity" evidence="1">
    <location>
        <begin position="69"/>
        <end position="88"/>
    </location>
</feature>
<proteinExistence type="predicted"/>
<dbReference type="AlphaFoldDB" id="A0A8C6YX08"/>
<organism evidence="2 3">
    <name type="scientific">Nothoprocta perdicaria</name>
    <name type="common">Chilean tinamou</name>
    <name type="synonym">Crypturus perdicarius</name>
    <dbReference type="NCBI Taxonomy" id="30464"/>
    <lineage>
        <taxon>Eukaryota</taxon>
        <taxon>Metazoa</taxon>
        <taxon>Chordata</taxon>
        <taxon>Craniata</taxon>
        <taxon>Vertebrata</taxon>
        <taxon>Euteleostomi</taxon>
        <taxon>Archelosauria</taxon>
        <taxon>Archosauria</taxon>
        <taxon>Dinosauria</taxon>
        <taxon>Saurischia</taxon>
        <taxon>Theropoda</taxon>
        <taxon>Coelurosauria</taxon>
        <taxon>Aves</taxon>
        <taxon>Palaeognathae</taxon>
        <taxon>Tinamiformes</taxon>
        <taxon>Tinamidae</taxon>
        <taxon>Nothoprocta</taxon>
    </lineage>
</organism>
<feature type="region of interest" description="Disordered" evidence="1">
    <location>
        <begin position="55"/>
        <end position="99"/>
    </location>
</feature>